<keyword evidence="1" id="KW-0812">Transmembrane</keyword>
<dbReference type="OrthoDB" id="2847331at2"/>
<dbReference type="RefSeq" id="WP_049682384.1">
    <property type="nucleotide sequence ID" value="NZ_LFZW01000001.1"/>
</dbReference>
<reference evidence="3" key="1">
    <citation type="submission" date="2015-07" db="EMBL/GenBank/DDBJ databases">
        <title>Genome sequencing project for genomic taxonomy and phylogenomics of Bacillus-like bacteria.</title>
        <authorList>
            <person name="Liu B."/>
            <person name="Wang J."/>
            <person name="Zhu Y."/>
            <person name="Liu G."/>
            <person name="Chen Q."/>
            <person name="Chen Z."/>
            <person name="Lan J."/>
            <person name="Che J."/>
            <person name="Ge C."/>
            <person name="Shi H."/>
            <person name="Pan Z."/>
            <person name="Liu X."/>
        </authorList>
    </citation>
    <scope>NUCLEOTIDE SEQUENCE [LARGE SCALE GENOMIC DNA]</scope>
    <source>
        <strain evidence="3">FJAT-27997</strain>
    </source>
</reference>
<comment type="caution">
    <text evidence="2">The sequence shown here is derived from an EMBL/GenBank/DDBJ whole genome shotgun (WGS) entry which is preliminary data.</text>
</comment>
<feature type="transmembrane region" description="Helical" evidence="1">
    <location>
        <begin position="293"/>
        <end position="314"/>
    </location>
</feature>
<keyword evidence="1" id="KW-1133">Transmembrane helix</keyword>
<dbReference type="EMBL" id="LFZW01000001">
    <property type="protein sequence ID" value="KMY51032.1"/>
    <property type="molecule type" value="Genomic_DNA"/>
</dbReference>
<evidence type="ECO:0000313" key="2">
    <source>
        <dbReference type="EMBL" id="KMY51032.1"/>
    </source>
</evidence>
<dbReference type="Proteomes" id="UP000037146">
    <property type="component" value="Unassembled WGS sequence"/>
</dbReference>
<gene>
    <name evidence="2" type="ORF">AC625_17105</name>
</gene>
<name>A0A0K9GXQ5_9BACI</name>
<keyword evidence="1" id="KW-0472">Membrane</keyword>
<sequence>MSIKTRKLPNNDCFHSSKRYGEGIALSYISTSWMVDEFISEPRELEFLEYKENATAQFQALKESFANNSITSIHTARSLGVQREWAEYKFFAHDEINAPENVLVYVNDKGEVVPFSEEERNLILEWQSGEKYPISGIQGHHMKLVKNNPDNIDLAANPDNILFATEEGHREFLHGGNTQNATDPEYFKYSLTMDEKFELTVNYNEDLITLGLIKKGALSVGSSMALYSSIRMLIEWYRLKNDPRPWHRKREELVKTGIATALFGGGLSAVGYLTRISMDGFFADFTPSMLDHFFTEMVAINGSFFIITVTGSLLRYIWEVRKGKSQEEAKKDLQTMLMVATAELLAFSALGLGLDILVDFATDTIMDALIPDPTGILIAARVGYGIAKLGKKVWDGKQNKEALIQCIAIRMNYFYELARNKFRPDDFDFRLT</sequence>
<feature type="transmembrane region" description="Helical" evidence="1">
    <location>
        <begin position="253"/>
        <end position="273"/>
    </location>
</feature>
<keyword evidence="3" id="KW-1185">Reference proteome</keyword>
<evidence type="ECO:0000256" key="1">
    <source>
        <dbReference type="SAM" id="Phobius"/>
    </source>
</evidence>
<dbReference type="AlphaFoldDB" id="A0A0K9GXQ5"/>
<dbReference type="PATRIC" id="fig|1679170.3.peg.3891"/>
<feature type="transmembrane region" description="Helical" evidence="1">
    <location>
        <begin position="335"/>
        <end position="358"/>
    </location>
</feature>
<organism evidence="2 3">
    <name type="scientific">Peribacillus loiseleuriae</name>
    <dbReference type="NCBI Taxonomy" id="1679170"/>
    <lineage>
        <taxon>Bacteria</taxon>
        <taxon>Bacillati</taxon>
        <taxon>Bacillota</taxon>
        <taxon>Bacilli</taxon>
        <taxon>Bacillales</taxon>
        <taxon>Bacillaceae</taxon>
        <taxon>Peribacillus</taxon>
    </lineage>
</organism>
<proteinExistence type="predicted"/>
<accession>A0A0K9GXQ5</accession>
<evidence type="ECO:0000313" key="3">
    <source>
        <dbReference type="Proteomes" id="UP000037146"/>
    </source>
</evidence>
<protein>
    <submittedName>
        <fullName evidence="2">Uncharacterized protein</fullName>
    </submittedName>
</protein>